<dbReference type="Pfam" id="PF08279">
    <property type="entry name" value="HTH_11"/>
    <property type="match status" value="1"/>
</dbReference>
<protein>
    <submittedName>
        <fullName evidence="8">BglG family transcription antiterminator</fullName>
    </submittedName>
</protein>
<dbReference type="SUPFAM" id="SSF55804">
    <property type="entry name" value="Phoshotransferase/anion transport protein"/>
    <property type="match status" value="1"/>
</dbReference>
<dbReference type="SUPFAM" id="SSF46785">
    <property type="entry name" value="Winged helix' DNA-binding domain"/>
    <property type="match status" value="1"/>
</dbReference>
<dbReference type="Pfam" id="PF00874">
    <property type="entry name" value="PRD"/>
    <property type="match status" value="2"/>
</dbReference>
<dbReference type="InterPro" id="IPR016152">
    <property type="entry name" value="PTrfase/Anion_transptr"/>
</dbReference>
<dbReference type="Gene3D" id="3.40.930.10">
    <property type="entry name" value="Mannitol-specific EII, Chain A"/>
    <property type="match status" value="1"/>
</dbReference>
<evidence type="ECO:0000256" key="1">
    <source>
        <dbReference type="ARBA" id="ARBA00022737"/>
    </source>
</evidence>
<dbReference type="InterPro" id="IPR002178">
    <property type="entry name" value="PTS_EIIA_type-2_dom"/>
</dbReference>
<proteinExistence type="predicted"/>
<evidence type="ECO:0000259" key="7">
    <source>
        <dbReference type="PROSITE" id="PS51372"/>
    </source>
</evidence>
<dbReference type="RefSeq" id="WP_311822416.1">
    <property type="nucleotide sequence ID" value="NZ_JARPYF010000003.1"/>
</dbReference>
<evidence type="ECO:0000259" key="6">
    <source>
        <dbReference type="PROSITE" id="PS51099"/>
    </source>
</evidence>
<dbReference type="InterPro" id="IPR007737">
    <property type="entry name" value="Mga_HTH"/>
</dbReference>
<accession>A0ABU3F216</accession>
<evidence type="ECO:0000313" key="8">
    <source>
        <dbReference type="EMBL" id="MDT2601178.1"/>
    </source>
</evidence>
<dbReference type="PROSITE" id="PS51094">
    <property type="entry name" value="PTS_EIIA_TYPE_2"/>
    <property type="match status" value="1"/>
</dbReference>
<evidence type="ECO:0000313" key="9">
    <source>
        <dbReference type="Proteomes" id="UP001252875"/>
    </source>
</evidence>
<feature type="domain" description="PTS EIIB type-2" evidence="6">
    <location>
        <begin position="385"/>
        <end position="476"/>
    </location>
</feature>
<dbReference type="InterPro" id="IPR036634">
    <property type="entry name" value="PRD_sf"/>
</dbReference>
<evidence type="ECO:0000256" key="3">
    <source>
        <dbReference type="ARBA" id="ARBA00023159"/>
    </source>
</evidence>
<dbReference type="Proteomes" id="UP001252875">
    <property type="component" value="Unassembled WGS sequence"/>
</dbReference>
<evidence type="ECO:0000256" key="2">
    <source>
        <dbReference type="ARBA" id="ARBA00023015"/>
    </source>
</evidence>
<dbReference type="InterPro" id="IPR036388">
    <property type="entry name" value="WH-like_DNA-bd_sf"/>
</dbReference>
<dbReference type="InterPro" id="IPR011608">
    <property type="entry name" value="PRD"/>
</dbReference>
<dbReference type="Pfam" id="PF05043">
    <property type="entry name" value="Mga"/>
    <property type="match status" value="1"/>
</dbReference>
<dbReference type="Pfam" id="PF00359">
    <property type="entry name" value="PTS_EIIA_2"/>
    <property type="match status" value="1"/>
</dbReference>
<keyword evidence="9" id="KW-1185">Reference proteome</keyword>
<evidence type="ECO:0000256" key="4">
    <source>
        <dbReference type="ARBA" id="ARBA00023163"/>
    </source>
</evidence>
<dbReference type="PANTHER" id="PTHR30185:SF12">
    <property type="entry name" value="TRANSCRIPTIONAL REGULATOR MANR"/>
    <property type="match status" value="1"/>
</dbReference>
<dbReference type="PANTHER" id="PTHR30185">
    <property type="entry name" value="CRYPTIC BETA-GLUCOSIDE BGL OPERON ANTITERMINATOR"/>
    <property type="match status" value="1"/>
</dbReference>
<dbReference type="PROSITE" id="PS51372">
    <property type="entry name" value="PRD_2"/>
    <property type="match status" value="1"/>
</dbReference>
<keyword evidence="1" id="KW-0677">Repeat</keyword>
<feature type="domain" description="PTS EIIA type-2" evidence="5">
    <location>
        <begin position="480"/>
        <end position="619"/>
    </location>
</feature>
<dbReference type="EMBL" id="JARPYI010000009">
    <property type="protein sequence ID" value="MDT2601178.1"/>
    <property type="molecule type" value="Genomic_DNA"/>
</dbReference>
<dbReference type="InterPro" id="IPR050661">
    <property type="entry name" value="BglG_antiterminators"/>
</dbReference>
<feature type="domain" description="PRD" evidence="7">
    <location>
        <begin position="275"/>
        <end position="382"/>
    </location>
</feature>
<keyword evidence="2" id="KW-0805">Transcription regulation</keyword>
<organism evidence="8 9">
    <name type="scientific">Enterococcus hulanensis</name>
    <dbReference type="NCBI Taxonomy" id="2559929"/>
    <lineage>
        <taxon>Bacteria</taxon>
        <taxon>Bacillati</taxon>
        <taxon>Bacillota</taxon>
        <taxon>Bacilli</taxon>
        <taxon>Lactobacillales</taxon>
        <taxon>Enterococcaceae</taxon>
        <taxon>Enterococcus</taxon>
    </lineage>
</organism>
<dbReference type="PROSITE" id="PS51099">
    <property type="entry name" value="PTS_EIIB_TYPE_2"/>
    <property type="match status" value="1"/>
</dbReference>
<name>A0ABU3F216_9ENTE</name>
<dbReference type="InterPro" id="IPR013196">
    <property type="entry name" value="HTH_11"/>
</dbReference>
<gene>
    <name evidence="8" type="ORF">P7D85_15425</name>
</gene>
<dbReference type="Gene3D" id="1.10.1790.10">
    <property type="entry name" value="PRD domain"/>
    <property type="match status" value="2"/>
</dbReference>
<reference evidence="8 9" key="1">
    <citation type="submission" date="2023-03" db="EMBL/GenBank/DDBJ databases">
        <authorList>
            <person name="Shen W."/>
            <person name="Cai J."/>
        </authorList>
    </citation>
    <scope>NUCLEOTIDE SEQUENCE [LARGE SCALE GENOMIC DNA]</scope>
    <source>
        <strain evidence="8 9">D6-4</strain>
    </source>
</reference>
<dbReference type="InterPro" id="IPR036390">
    <property type="entry name" value="WH_DNA-bd_sf"/>
</dbReference>
<keyword evidence="3" id="KW-0010">Activator</keyword>
<sequence>MNISQRQEKILEKLSLNQQPSTASQLSRELGVSSKTIRNDIQQLNQLSEQPMILSKAGTGFSLNPEISRFQQAKIEKQSPNLSFELLARLLDQKDCDFYELADDFFISESTLDRMVKELNALISQNDQRLMIKRKHNRLFIEGDEAAKRRVFTLFLNQEIETNKLSLDNYSDYFDQLDLAKLSKVIVNVHQEEGFIINDFSTISFILHIAVLLERVSKKSYLNPSQAVLKKGKSKQLTLAMVDRLERVFDVEIPEEEYAYIYRLYSGSVVSDEDLADKKLKRIIEGVLKNIDSIFFIDFTQDEKITDYLMTHVSALYKRSAHKQYLVNPLLDEIKSKFPFVYNVSVYASGFLQEQLSIQFPEDEVAYLSLHFLSALENIRMHKKKRILLVSPYGVGNQRVVRNQLNKIQEFEVELSVAESIFAVTDEITKDQSLILTTEALDVKTTVPIYHYDSFLTDSDLAKIQKILIEENQQPSVLPTFLKEELFFPQKEFTTREEAIRFLCQELWEKDYCEKDYVEKVLQRETLSSTAFGDFYALPHAIKREAKKNAVAICSLSKPLQWKEKKVKLVLLLALKEERDNSFEQLFEELVVMLNDAARVKKLAKQTNFQDFMQICQAAD</sequence>
<comment type="caution">
    <text evidence="8">The sequence shown here is derived from an EMBL/GenBank/DDBJ whole genome shotgun (WGS) entry which is preliminary data.</text>
</comment>
<dbReference type="InterPro" id="IPR013011">
    <property type="entry name" value="PTS_EIIB_2"/>
</dbReference>
<dbReference type="Gene3D" id="1.10.10.10">
    <property type="entry name" value="Winged helix-like DNA-binding domain superfamily/Winged helix DNA-binding domain"/>
    <property type="match status" value="2"/>
</dbReference>
<keyword evidence="4" id="KW-0804">Transcription</keyword>
<dbReference type="SUPFAM" id="SSF63520">
    <property type="entry name" value="PTS-regulatory domain, PRD"/>
    <property type="match status" value="2"/>
</dbReference>
<evidence type="ECO:0000259" key="5">
    <source>
        <dbReference type="PROSITE" id="PS51094"/>
    </source>
</evidence>